<evidence type="ECO:0000313" key="2">
    <source>
        <dbReference type="Proteomes" id="UP000283530"/>
    </source>
</evidence>
<dbReference type="OrthoDB" id="10498897at2759"/>
<keyword evidence="2" id="KW-1185">Reference proteome</keyword>
<name>A0A443P623_9MAGN</name>
<sequence>MLPNGEYHHFWVITSSHFGEGLQVFKEMVGEEVSPNQEALVNVPTLRAHLRRLNMGFEFIDHGYIEKHGIELDDIMLPLIDMYSNEVCYKVLPSFSIRKSRKVFVCGPK</sequence>
<proteinExistence type="predicted"/>
<comment type="caution">
    <text evidence="1">The sequence shown here is derived from an EMBL/GenBank/DDBJ whole genome shotgun (WGS) entry which is preliminary data.</text>
</comment>
<dbReference type="Proteomes" id="UP000283530">
    <property type="component" value="Unassembled WGS sequence"/>
</dbReference>
<gene>
    <name evidence="1" type="ORF">CKAN_01512100</name>
</gene>
<dbReference type="STRING" id="337451.A0A443P623"/>
<accession>A0A443P623</accession>
<dbReference type="AlphaFoldDB" id="A0A443P623"/>
<protein>
    <submittedName>
        <fullName evidence="1">Pentatricopeptide repeat-containing protein, chloroplastic-like protein</fullName>
    </submittedName>
</protein>
<organism evidence="1 2">
    <name type="scientific">Cinnamomum micranthum f. kanehirae</name>
    <dbReference type="NCBI Taxonomy" id="337451"/>
    <lineage>
        <taxon>Eukaryota</taxon>
        <taxon>Viridiplantae</taxon>
        <taxon>Streptophyta</taxon>
        <taxon>Embryophyta</taxon>
        <taxon>Tracheophyta</taxon>
        <taxon>Spermatophyta</taxon>
        <taxon>Magnoliopsida</taxon>
        <taxon>Magnoliidae</taxon>
        <taxon>Laurales</taxon>
        <taxon>Lauraceae</taxon>
        <taxon>Cinnamomum</taxon>
    </lineage>
</organism>
<dbReference type="EMBL" id="QPKB01000006">
    <property type="protein sequence ID" value="RWR86234.1"/>
    <property type="molecule type" value="Genomic_DNA"/>
</dbReference>
<reference evidence="1 2" key="1">
    <citation type="journal article" date="2019" name="Nat. Plants">
        <title>Stout camphor tree genome fills gaps in understanding of flowering plant genome evolution.</title>
        <authorList>
            <person name="Chaw S.M."/>
            <person name="Liu Y.C."/>
            <person name="Wu Y.W."/>
            <person name="Wang H.Y."/>
            <person name="Lin C.I."/>
            <person name="Wu C.S."/>
            <person name="Ke H.M."/>
            <person name="Chang L.Y."/>
            <person name="Hsu C.Y."/>
            <person name="Yang H.T."/>
            <person name="Sudianto E."/>
            <person name="Hsu M.H."/>
            <person name="Wu K.P."/>
            <person name="Wang L.N."/>
            <person name="Leebens-Mack J.H."/>
            <person name="Tsai I.J."/>
        </authorList>
    </citation>
    <scope>NUCLEOTIDE SEQUENCE [LARGE SCALE GENOMIC DNA]</scope>
    <source>
        <strain evidence="2">cv. Chaw 1501</strain>
        <tissue evidence="1">Young leaves</tissue>
    </source>
</reference>
<evidence type="ECO:0000313" key="1">
    <source>
        <dbReference type="EMBL" id="RWR86234.1"/>
    </source>
</evidence>